<organism evidence="1 2">
    <name type="scientific">Papaver atlanticum</name>
    <dbReference type="NCBI Taxonomy" id="357466"/>
    <lineage>
        <taxon>Eukaryota</taxon>
        <taxon>Viridiplantae</taxon>
        <taxon>Streptophyta</taxon>
        <taxon>Embryophyta</taxon>
        <taxon>Tracheophyta</taxon>
        <taxon>Spermatophyta</taxon>
        <taxon>Magnoliopsida</taxon>
        <taxon>Ranunculales</taxon>
        <taxon>Papaveraceae</taxon>
        <taxon>Papaveroideae</taxon>
        <taxon>Papaver</taxon>
    </lineage>
</organism>
<dbReference type="AlphaFoldDB" id="A0AAD4THL9"/>
<keyword evidence="2" id="KW-1185">Reference proteome</keyword>
<sequence length="285" mass="33677">MEKFNLRSCRMFNDFMEISDNLRRPQKDYEYTDANKERMRDIINNPTSFSEDEKTNTLLSFHKDTCANIMLGLYPSSTRDPYRDAFEDLETLKRFEPVLVALELEVQKTYSKPSYQYVRARKQQLQMRVSMSVYLKSSDATALPEDIKNWMLQKLGCNDYSYDVRDNDEERLEGLKSGISDRLAHLQSLGVDTSKYQDSDDGNQYLNFQPTRATIDEYMLEEEITRTHDDLIQLSEDAHPFDQYLESVKNNVETLESVVNEKLRKYSTRSRRFRYEMQYVAGSYN</sequence>
<evidence type="ECO:0000313" key="1">
    <source>
        <dbReference type="EMBL" id="KAI3957962.1"/>
    </source>
</evidence>
<name>A0AAD4THL9_9MAGN</name>
<accession>A0AAD4THL9</accession>
<dbReference type="Proteomes" id="UP001202328">
    <property type="component" value="Unassembled WGS sequence"/>
</dbReference>
<evidence type="ECO:0000313" key="2">
    <source>
        <dbReference type="Proteomes" id="UP001202328"/>
    </source>
</evidence>
<proteinExistence type="predicted"/>
<reference evidence="1" key="1">
    <citation type="submission" date="2022-04" db="EMBL/GenBank/DDBJ databases">
        <title>A functionally conserved STORR gene fusion in Papaver species that diverged 16.8 million years ago.</title>
        <authorList>
            <person name="Catania T."/>
        </authorList>
    </citation>
    <scope>NUCLEOTIDE SEQUENCE</scope>
    <source>
        <strain evidence="1">S-188037</strain>
    </source>
</reference>
<dbReference type="EMBL" id="JAJJMB010001184">
    <property type="protein sequence ID" value="KAI3957962.1"/>
    <property type="molecule type" value="Genomic_DNA"/>
</dbReference>
<protein>
    <submittedName>
        <fullName evidence="1">Uncharacterized protein</fullName>
    </submittedName>
</protein>
<gene>
    <name evidence="1" type="ORF">MKW98_020604</name>
</gene>
<comment type="caution">
    <text evidence="1">The sequence shown here is derived from an EMBL/GenBank/DDBJ whole genome shotgun (WGS) entry which is preliminary data.</text>
</comment>